<evidence type="ECO:0008006" key="3">
    <source>
        <dbReference type="Google" id="ProtNLM"/>
    </source>
</evidence>
<evidence type="ECO:0000313" key="2">
    <source>
        <dbReference type="EMBL" id="KKN92885.1"/>
    </source>
</evidence>
<sequence>MDSMPIIQALTLIVIGLGVVVGWAQLRLLRKQIKAQHDWNRRLTSLQYSFSSDPHIREIRTRLDQHLNIPNQKTREIHLEEIEALATQQYPEVMTDIQFILGRLESMCVAIKNGIVDERTCKDMLRGIVIEYFRFFRQYIESKRDIRNNPRLYVCLETYAQRWDKAGDPSRPKVDESI</sequence>
<dbReference type="EMBL" id="LAZR01000091">
    <property type="protein sequence ID" value="KKN92885.1"/>
    <property type="molecule type" value="Genomic_DNA"/>
</dbReference>
<keyword evidence="1" id="KW-0472">Membrane</keyword>
<dbReference type="AlphaFoldDB" id="A0A0F9UI31"/>
<comment type="caution">
    <text evidence="2">The sequence shown here is derived from an EMBL/GenBank/DDBJ whole genome shotgun (WGS) entry which is preliminary data.</text>
</comment>
<dbReference type="Pfam" id="PF15956">
    <property type="entry name" value="DUF4760"/>
    <property type="match status" value="1"/>
</dbReference>
<accession>A0A0F9UI31</accession>
<protein>
    <recommendedName>
        <fullName evidence="3">DUF4760 domain-containing protein</fullName>
    </recommendedName>
</protein>
<proteinExistence type="predicted"/>
<keyword evidence="1" id="KW-1133">Transmembrane helix</keyword>
<name>A0A0F9UI31_9ZZZZ</name>
<feature type="transmembrane region" description="Helical" evidence="1">
    <location>
        <begin position="6"/>
        <end position="26"/>
    </location>
</feature>
<reference evidence="2" key="1">
    <citation type="journal article" date="2015" name="Nature">
        <title>Complex archaea that bridge the gap between prokaryotes and eukaryotes.</title>
        <authorList>
            <person name="Spang A."/>
            <person name="Saw J.H."/>
            <person name="Jorgensen S.L."/>
            <person name="Zaremba-Niedzwiedzka K."/>
            <person name="Martijn J."/>
            <person name="Lind A.E."/>
            <person name="van Eijk R."/>
            <person name="Schleper C."/>
            <person name="Guy L."/>
            <person name="Ettema T.J."/>
        </authorList>
    </citation>
    <scope>NUCLEOTIDE SEQUENCE</scope>
</reference>
<dbReference type="InterPro" id="IPR031876">
    <property type="entry name" value="DUF4760"/>
</dbReference>
<evidence type="ECO:0000256" key="1">
    <source>
        <dbReference type="SAM" id="Phobius"/>
    </source>
</evidence>
<keyword evidence="1" id="KW-0812">Transmembrane</keyword>
<gene>
    <name evidence="2" type="ORF">LCGC14_0204130</name>
</gene>
<organism evidence="2">
    <name type="scientific">marine sediment metagenome</name>
    <dbReference type="NCBI Taxonomy" id="412755"/>
    <lineage>
        <taxon>unclassified sequences</taxon>
        <taxon>metagenomes</taxon>
        <taxon>ecological metagenomes</taxon>
    </lineage>
</organism>